<proteinExistence type="predicted"/>
<keyword evidence="4" id="KW-1185">Reference proteome</keyword>
<dbReference type="EMBL" id="CAJNOQ010020335">
    <property type="protein sequence ID" value="CAF1466969.1"/>
    <property type="molecule type" value="Genomic_DNA"/>
</dbReference>
<comment type="caution">
    <text evidence="2">The sequence shown here is derived from an EMBL/GenBank/DDBJ whole genome shotgun (WGS) entry which is preliminary data.</text>
</comment>
<dbReference type="Proteomes" id="UP000681722">
    <property type="component" value="Unassembled WGS sequence"/>
</dbReference>
<evidence type="ECO:0000313" key="4">
    <source>
        <dbReference type="Proteomes" id="UP000663829"/>
    </source>
</evidence>
<name>A0A815QV86_9BILA</name>
<accession>A0A815QV86</accession>
<dbReference type="AlphaFoldDB" id="A0A815QV86"/>
<organism evidence="2 4">
    <name type="scientific">Didymodactylos carnosus</name>
    <dbReference type="NCBI Taxonomy" id="1234261"/>
    <lineage>
        <taxon>Eukaryota</taxon>
        <taxon>Metazoa</taxon>
        <taxon>Spiralia</taxon>
        <taxon>Gnathifera</taxon>
        <taxon>Rotifera</taxon>
        <taxon>Eurotatoria</taxon>
        <taxon>Bdelloidea</taxon>
        <taxon>Philodinida</taxon>
        <taxon>Philodinidae</taxon>
        <taxon>Didymodactylos</taxon>
    </lineage>
</organism>
<evidence type="ECO:0000313" key="2">
    <source>
        <dbReference type="EMBL" id="CAF1466969.1"/>
    </source>
</evidence>
<sequence length="181" mass="20537">MNSLIGLFIITALLSSQINGRFVLDDDHDDYQRTRNEDSEQWLSLASPSFSKRALQDTEALPFLFTMFSIDDDIGDQFTEIVSHFGEQEGKPFSDVMSGAIVTAMQPICPELFLAEKSTIDGGQMEMMKMIHDIEVKRFLQKLNANDRNVFDSVFKHMKTQENAAKACKSVYKMLPKKPTV</sequence>
<dbReference type="Proteomes" id="UP000663829">
    <property type="component" value="Unassembled WGS sequence"/>
</dbReference>
<keyword evidence="1" id="KW-0732">Signal</keyword>
<feature type="signal peptide" evidence="1">
    <location>
        <begin position="1"/>
        <end position="20"/>
    </location>
</feature>
<reference evidence="2" key="1">
    <citation type="submission" date="2021-02" db="EMBL/GenBank/DDBJ databases">
        <authorList>
            <person name="Nowell W R."/>
        </authorList>
    </citation>
    <scope>NUCLEOTIDE SEQUENCE</scope>
</reference>
<feature type="chain" id="PRO_5036228579" evidence="1">
    <location>
        <begin position="21"/>
        <end position="181"/>
    </location>
</feature>
<evidence type="ECO:0000256" key="1">
    <source>
        <dbReference type="SAM" id="SignalP"/>
    </source>
</evidence>
<dbReference type="EMBL" id="CAJOBC010085800">
    <property type="protein sequence ID" value="CAF4335829.1"/>
    <property type="molecule type" value="Genomic_DNA"/>
</dbReference>
<protein>
    <submittedName>
        <fullName evidence="2">Uncharacterized protein</fullName>
    </submittedName>
</protein>
<evidence type="ECO:0000313" key="3">
    <source>
        <dbReference type="EMBL" id="CAF4335829.1"/>
    </source>
</evidence>
<gene>
    <name evidence="2" type="ORF">GPM918_LOCUS35311</name>
    <name evidence="3" type="ORF">SRO942_LOCUS36029</name>
</gene>